<accession>A0A937XFH3</accession>
<reference evidence="7" key="1">
    <citation type="submission" date="2019-03" db="EMBL/GenBank/DDBJ databases">
        <title>Lake Tanganyika Metagenome-Assembled Genomes (MAGs).</title>
        <authorList>
            <person name="Tran P."/>
        </authorList>
    </citation>
    <scope>NUCLEOTIDE SEQUENCE</scope>
    <source>
        <strain evidence="7">K_DeepCast_150m_m2_040</strain>
    </source>
</reference>
<protein>
    <submittedName>
        <fullName evidence="7">Acetate--CoA ligase family protein</fullName>
    </submittedName>
</protein>
<dbReference type="PROSITE" id="PS50975">
    <property type="entry name" value="ATP_GRASP"/>
    <property type="match status" value="1"/>
</dbReference>
<dbReference type="SMART" id="SM00881">
    <property type="entry name" value="CoA_binding"/>
    <property type="match status" value="1"/>
</dbReference>
<keyword evidence="1 7" id="KW-0436">Ligase</keyword>
<dbReference type="SUPFAM" id="SSF51735">
    <property type="entry name" value="NAD(P)-binding Rossmann-fold domains"/>
    <property type="match status" value="1"/>
</dbReference>
<comment type="caution">
    <text evidence="7">The sequence shown here is derived from an EMBL/GenBank/DDBJ whole genome shotgun (WGS) entry which is preliminary data.</text>
</comment>
<evidence type="ECO:0000256" key="2">
    <source>
        <dbReference type="ARBA" id="ARBA00022741"/>
    </source>
</evidence>
<dbReference type="InterPro" id="IPR051538">
    <property type="entry name" value="Acyl-CoA_Synth/Transferase"/>
</dbReference>
<evidence type="ECO:0000256" key="4">
    <source>
        <dbReference type="ARBA" id="ARBA00060888"/>
    </source>
</evidence>
<dbReference type="SUPFAM" id="SSF52210">
    <property type="entry name" value="Succinyl-CoA synthetase domains"/>
    <property type="match status" value="2"/>
</dbReference>
<dbReference type="InterPro" id="IPR036291">
    <property type="entry name" value="NAD(P)-bd_dom_sf"/>
</dbReference>
<dbReference type="PANTHER" id="PTHR43334">
    <property type="entry name" value="ACETATE--COA LIGASE [ADP-FORMING]"/>
    <property type="match status" value="1"/>
</dbReference>
<dbReference type="Pfam" id="PF13549">
    <property type="entry name" value="ATP-grasp_5"/>
    <property type="match status" value="1"/>
</dbReference>
<dbReference type="InterPro" id="IPR003781">
    <property type="entry name" value="CoA-bd"/>
</dbReference>
<evidence type="ECO:0000259" key="6">
    <source>
        <dbReference type="PROSITE" id="PS50975"/>
    </source>
</evidence>
<evidence type="ECO:0000256" key="3">
    <source>
        <dbReference type="ARBA" id="ARBA00022840"/>
    </source>
</evidence>
<comment type="similarity">
    <text evidence="4">In the N-terminal section; belongs to the acetate CoA ligase alpha subunit family.</text>
</comment>
<dbReference type="Pfam" id="PF13380">
    <property type="entry name" value="CoA_binding_2"/>
    <property type="match status" value="1"/>
</dbReference>
<dbReference type="InterPro" id="IPR011761">
    <property type="entry name" value="ATP-grasp"/>
</dbReference>
<dbReference type="SUPFAM" id="SSF56059">
    <property type="entry name" value="Glutathione synthetase ATP-binding domain-like"/>
    <property type="match status" value="1"/>
</dbReference>
<dbReference type="Gene3D" id="3.30.470.20">
    <property type="entry name" value="ATP-grasp fold, B domain"/>
    <property type="match status" value="1"/>
</dbReference>
<dbReference type="Gene3D" id="3.30.1490.20">
    <property type="entry name" value="ATP-grasp fold, A domain"/>
    <property type="match status" value="1"/>
</dbReference>
<dbReference type="Gene3D" id="3.40.50.261">
    <property type="entry name" value="Succinyl-CoA synthetase domains"/>
    <property type="match status" value="2"/>
</dbReference>
<dbReference type="EMBL" id="VGIR01000028">
    <property type="protein sequence ID" value="MBM3331399.1"/>
    <property type="molecule type" value="Genomic_DNA"/>
</dbReference>
<name>A0A937XFH3_UNCW3</name>
<dbReference type="Pfam" id="PF13607">
    <property type="entry name" value="Succ_CoA_lig"/>
    <property type="match status" value="1"/>
</dbReference>
<dbReference type="PANTHER" id="PTHR43334:SF1">
    <property type="entry name" value="3-HYDROXYPROPIONATE--COA LIGASE [ADP-FORMING]"/>
    <property type="match status" value="1"/>
</dbReference>
<sequence>MRDSPPVVNRQSSIVSSLDFIFKPRSVAVVGASNRDGSVGRVLFANVLFGGYTGVVFPVNKRQRSVLGVKAYESVLGVPDEVDLAVLIVPAASVPTTLDECGTKGIKGAIIISAGFKEMGPAGAELEAAVRERARSCGIRLIGPNCFGIISGSPGIRLNATFGPSMPAFGNIALVSQSGAIGVNGLEYAIAEEVGLSKFASIGNKADINECDLLAYLRDDPETDVIMLYLEDLSNPAEFMRLARETTSRPERPKPILAIKAGRTTEGARAASSHTGALAGSDAAYDAFFAQSRILRVDTLNELFAKAVALAYQPTPKGRRVAILTNAGGVGIMATDACVRNGLELAQLTQHTRDRLRENLPVTAATANPVDVIGDSDEKRYRAALELLVADENVDGLIPIWTPTLMADSAVVAGIIADVGQKSDKPILACVQTLTNTQAVRRQLLRDKIPHYQFPENAARAMATMADFAQWSKRPQGEVRDFADVKPEVVREVLKHVRSRPTLFVSEPEGHEILRAYGLPVPASKLTKTLDEALATAKDIGYPVVLKIVSPDVLHKTEFGGVRVNIANETRLREEHASLLAGVMAKKPDADIWGVLVQKMAPKGTETILGMNRDPHFGPILMFGLGGILVEVLKDVTFRVAPLNDISTDSMVNGIKAVKILQGYRGEAPRDVVKIKECLQRLSQLVTDFKEISELDINPLLVYEEGKGALVLDARFLLK</sequence>
<gene>
    <name evidence="7" type="ORF">FJY68_06040</name>
</gene>
<evidence type="ECO:0000313" key="8">
    <source>
        <dbReference type="Proteomes" id="UP000779900"/>
    </source>
</evidence>
<dbReference type="AlphaFoldDB" id="A0A937XFH3"/>
<dbReference type="Pfam" id="PF19045">
    <property type="entry name" value="Ligase_CoA_2"/>
    <property type="match status" value="1"/>
</dbReference>
<organism evidence="7 8">
    <name type="scientific">candidate division WOR-3 bacterium</name>
    <dbReference type="NCBI Taxonomy" id="2052148"/>
    <lineage>
        <taxon>Bacteria</taxon>
        <taxon>Bacteria division WOR-3</taxon>
    </lineage>
</organism>
<dbReference type="GO" id="GO:0043758">
    <property type="term" value="F:acetate-CoA ligase (ADP-forming) activity"/>
    <property type="evidence" value="ECO:0007669"/>
    <property type="project" value="InterPro"/>
</dbReference>
<dbReference type="Gene3D" id="3.40.50.720">
    <property type="entry name" value="NAD(P)-binding Rossmann-like Domain"/>
    <property type="match status" value="1"/>
</dbReference>
<evidence type="ECO:0000256" key="1">
    <source>
        <dbReference type="ARBA" id="ARBA00022598"/>
    </source>
</evidence>
<keyword evidence="2 5" id="KW-0547">Nucleotide-binding</keyword>
<evidence type="ECO:0000313" key="7">
    <source>
        <dbReference type="EMBL" id="MBM3331399.1"/>
    </source>
</evidence>
<dbReference type="InterPro" id="IPR013815">
    <property type="entry name" value="ATP_grasp_subdomain_1"/>
</dbReference>
<feature type="domain" description="ATP-grasp" evidence="6">
    <location>
        <begin position="511"/>
        <end position="547"/>
    </location>
</feature>
<evidence type="ECO:0000256" key="5">
    <source>
        <dbReference type="PROSITE-ProRule" id="PRU00409"/>
    </source>
</evidence>
<keyword evidence="3 5" id="KW-0067">ATP-binding</keyword>
<dbReference type="FunFam" id="3.30.1490.20:FF:000020">
    <property type="entry name" value="Protein lysine acetyltransferase"/>
    <property type="match status" value="1"/>
</dbReference>
<dbReference type="GO" id="GO:0046872">
    <property type="term" value="F:metal ion binding"/>
    <property type="evidence" value="ECO:0007669"/>
    <property type="project" value="InterPro"/>
</dbReference>
<dbReference type="InterPro" id="IPR043938">
    <property type="entry name" value="Ligase_CoA_dom"/>
</dbReference>
<dbReference type="InterPro" id="IPR032875">
    <property type="entry name" value="Succ_CoA_lig_flav_dom"/>
</dbReference>
<proteinExistence type="inferred from homology"/>
<dbReference type="GO" id="GO:0005524">
    <property type="term" value="F:ATP binding"/>
    <property type="evidence" value="ECO:0007669"/>
    <property type="project" value="UniProtKB-UniRule"/>
</dbReference>
<dbReference type="InterPro" id="IPR016102">
    <property type="entry name" value="Succinyl-CoA_synth-like"/>
</dbReference>
<dbReference type="Proteomes" id="UP000779900">
    <property type="component" value="Unassembled WGS sequence"/>
</dbReference>